<keyword evidence="1" id="KW-0812">Transmembrane</keyword>
<dbReference type="Proteomes" id="UP000195402">
    <property type="component" value="Unassembled WGS sequence"/>
</dbReference>
<comment type="caution">
    <text evidence="2">The sequence shown here is derived from an EMBL/GenBank/DDBJ whole genome shotgun (WGS) entry which is preliminary data.</text>
</comment>
<keyword evidence="1" id="KW-1133">Transmembrane helix</keyword>
<keyword evidence="1" id="KW-0472">Membrane</keyword>
<evidence type="ECO:0000313" key="2">
    <source>
        <dbReference type="EMBL" id="OVA20463.1"/>
    </source>
</evidence>
<keyword evidence="3" id="KW-1185">Reference proteome</keyword>
<accession>A0A200RCQ6</accession>
<sequence length="129" mass="13278">MVNFAHVVGFEIGQGHQYITSIYLQRYPVVAVVISSGEVMVVEVVIASSVLMVVVGRGSGGAVLVVAVVGSVCAVMVVTVLISEVVVVVVTVAVIDGGVNGGVGEEEAFNPIVTRVSFNPNILPLVELS</sequence>
<evidence type="ECO:0000256" key="1">
    <source>
        <dbReference type="SAM" id="Phobius"/>
    </source>
</evidence>
<dbReference type="InParanoid" id="A0A200RCQ6"/>
<feature type="transmembrane region" description="Helical" evidence="1">
    <location>
        <begin position="29"/>
        <end position="55"/>
    </location>
</feature>
<feature type="transmembrane region" description="Helical" evidence="1">
    <location>
        <begin position="62"/>
        <end position="95"/>
    </location>
</feature>
<organism evidence="2 3">
    <name type="scientific">Macleaya cordata</name>
    <name type="common">Five-seeded plume-poppy</name>
    <name type="synonym">Bocconia cordata</name>
    <dbReference type="NCBI Taxonomy" id="56857"/>
    <lineage>
        <taxon>Eukaryota</taxon>
        <taxon>Viridiplantae</taxon>
        <taxon>Streptophyta</taxon>
        <taxon>Embryophyta</taxon>
        <taxon>Tracheophyta</taxon>
        <taxon>Spermatophyta</taxon>
        <taxon>Magnoliopsida</taxon>
        <taxon>Ranunculales</taxon>
        <taxon>Papaveraceae</taxon>
        <taxon>Papaveroideae</taxon>
        <taxon>Macleaya</taxon>
    </lineage>
</organism>
<name>A0A200RCQ6_MACCD</name>
<reference evidence="2 3" key="1">
    <citation type="journal article" date="2017" name="Mol. Plant">
        <title>The Genome of Medicinal Plant Macleaya cordata Provides New Insights into Benzylisoquinoline Alkaloids Metabolism.</title>
        <authorList>
            <person name="Liu X."/>
            <person name="Liu Y."/>
            <person name="Huang P."/>
            <person name="Ma Y."/>
            <person name="Qing Z."/>
            <person name="Tang Q."/>
            <person name="Cao H."/>
            <person name="Cheng P."/>
            <person name="Zheng Y."/>
            <person name="Yuan Z."/>
            <person name="Zhou Y."/>
            <person name="Liu J."/>
            <person name="Tang Z."/>
            <person name="Zhuo Y."/>
            <person name="Zhang Y."/>
            <person name="Yu L."/>
            <person name="Huang J."/>
            <person name="Yang P."/>
            <person name="Peng Q."/>
            <person name="Zhang J."/>
            <person name="Jiang W."/>
            <person name="Zhang Z."/>
            <person name="Lin K."/>
            <person name="Ro D.K."/>
            <person name="Chen X."/>
            <person name="Xiong X."/>
            <person name="Shang Y."/>
            <person name="Huang S."/>
            <person name="Zeng J."/>
        </authorList>
    </citation>
    <scope>NUCLEOTIDE SEQUENCE [LARGE SCALE GENOMIC DNA]</scope>
    <source>
        <strain evidence="3">cv. BLH2017</strain>
        <tissue evidence="2">Root</tissue>
    </source>
</reference>
<proteinExistence type="predicted"/>
<evidence type="ECO:0000313" key="3">
    <source>
        <dbReference type="Proteomes" id="UP000195402"/>
    </source>
</evidence>
<protein>
    <submittedName>
        <fullName evidence="2">Uncharacterized protein</fullName>
    </submittedName>
</protein>
<dbReference type="EMBL" id="MVGT01000078">
    <property type="protein sequence ID" value="OVA20463.1"/>
    <property type="molecule type" value="Genomic_DNA"/>
</dbReference>
<gene>
    <name evidence="2" type="ORF">BVC80_1065g5</name>
</gene>
<dbReference type="AlphaFoldDB" id="A0A200RCQ6"/>